<dbReference type="InterPro" id="IPR020846">
    <property type="entry name" value="MFS_dom"/>
</dbReference>
<evidence type="ECO:0000256" key="4">
    <source>
        <dbReference type="ARBA" id="ARBA00023136"/>
    </source>
</evidence>
<dbReference type="GO" id="GO:0022857">
    <property type="term" value="F:transmembrane transporter activity"/>
    <property type="evidence" value="ECO:0007669"/>
    <property type="project" value="InterPro"/>
</dbReference>
<evidence type="ECO:0000256" key="1">
    <source>
        <dbReference type="ARBA" id="ARBA00004141"/>
    </source>
</evidence>
<name>A0A7R9GII5_9CRUS</name>
<dbReference type="PANTHER" id="PTHR48021:SF1">
    <property type="entry name" value="GH07001P-RELATED"/>
    <property type="match status" value="1"/>
</dbReference>
<dbReference type="InterPro" id="IPR005828">
    <property type="entry name" value="MFS_sugar_transport-like"/>
</dbReference>
<keyword evidence="4 5" id="KW-0472">Membrane</keyword>
<gene>
    <name evidence="7" type="ORF">NMOB1V02_LOCUS11454</name>
</gene>
<keyword evidence="2 5" id="KW-0812">Transmembrane</keyword>
<dbReference type="InterPro" id="IPR036259">
    <property type="entry name" value="MFS_trans_sf"/>
</dbReference>
<feature type="transmembrane region" description="Helical" evidence="5">
    <location>
        <begin position="158"/>
        <end position="178"/>
    </location>
</feature>
<organism evidence="7">
    <name type="scientific">Notodromas monacha</name>
    <dbReference type="NCBI Taxonomy" id="399045"/>
    <lineage>
        <taxon>Eukaryota</taxon>
        <taxon>Metazoa</taxon>
        <taxon>Ecdysozoa</taxon>
        <taxon>Arthropoda</taxon>
        <taxon>Crustacea</taxon>
        <taxon>Oligostraca</taxon>
        <taxon>Ostracoda</taxon>
        <taxon>Podocopa</taxon>
        <taxon>Podocopida</taxon>
        <taxon>Cypridocopina</taxon>
        <taxon>Cypridoidea</taxon>
        <taxon>Cyprididae</taxon>
        <taxon>Notodromas</taxon>
    </lineage>
</organism>
<dbReference type="Pfam" id="PF00083">
    <property type="entry name" value="Sugar_tr"/>
    <property type="match status" value="1"/>
</dbReference>
<evidence type="ECO:0000256" key="3">
    <source>
        <dbReference type="ARBA" id="ARBA00022989"/>
    </source>
</evidence>
<dbReference type="PROSITE" id="PS00217">
    <property type="entry name" value="SUGAR_TRANSPORT_2"/>
    <property type="match status" value="1"/>
</dbReference>
<accession>A0A7R9GII5</accession>
<feature type="transmembrane region" description="Helical" evidence="5">
    <location>
        <begin position="107"/>
        <end position="129"/>
    </location>
</feature>
<dbReference type="SUPFAM" id="SSF103473">
    <property type="entry name" value="MFS general substrate transporter"/>
    <property type="match status" value="1"/>
</dbReference>
<evidence type="ECO:0000256" key="2">
    <source>
        <dbReference type="ARBA" id="ARBA00022692"/>
    </source>
</evidence>
<evidence type="ECO:0000256" key="5">
    <source>
        <dbReference type="SAM" id="Phobius"/>
    </source>
</evidence>
<evidence type="ECO:0000259" key="6">
    <source>
        <dbReference type="PROSITE" id="PS50850"/>
    </source>
</evidence>
<keyword evidence="3 5" id="KW-1133">Transmembrane helix</keyword>
<evidence type="ECO:0000313" key="7">
    <source>
        <dbReference type="EMBL" id="CAD7283844.1"/>
    </source>
</evidence>
<reference evidence="7" key="1">
    <citation type="submission" date="2020-11" db="EMBL/GenBank/DDBJ databases">
        <authorList>
            <person name="Tran Van P."/>
        </authorList>
    </citation>
    <scope>NUCLEOTIDE SEQUENCE</scope>
</reference>
<protein>
    <recommendedName>
        <fullName evidence="6">Major facilitator superfamily (MFS) profile domain-containing protein</fullName>
    </recommendedName>
</protein>
<evidence type="ECO:0000313" key="8">
    <source>
        <dbReference type="Proteomes" id="UP000678499"/>
    </source>
</evidence>
<feature type="domain" description="Major facilitator superfamily (MFS) profile" evidence="6">
    <location>
        <begin position="31"/>
        <end position="190"/>
    </location>
</feature>
<dbReference type="GO" id="GO:0016020">
    <property type="term" value="C:membrane"/>
    <property type="evidence" value="ECO:0007669"/>
    <property type="project" value="UniProtKB-SubCell"/>
</dbReference>
<dbReference type="PANTHER" id="PTHR48021">
    <property type="match status" value="1"/>
</dbReference>
<dbReference type="InterPro" id="IPR050549">
    <property type="entry name" value="MFS_Trehalose_Transporter"/>
</dbReference>
<dbReference type="AlphaFoldDB" id="A0A7R9GII5"/>
<dbReference type="PROSITE" id="PS50850">
    <property type="entry name" value="MFS"/>
    <property type="match status" value="1"/>
</dbReference>
<comment type="subcellular location">
    <subcellularLocation>
        <location evidence="1">Membrane</location>
        <topology evidence="1">Multi-pass membrane protein</topology>
    </subcellularLocation>
</comment>
<feature type="transmembrane region" description="Helical" evidence="5">
    <location>
        <begin position="29"/>
        <end position="48"/>
    </location>
</feature>
<keyword evidence="8" id="KW-1185">Reference proteome</keyword>
<dbReference type="Gene3D" id="1.20.1250.20">
    <property type="entry name" value="MFS general substrate transporter like domains"/>
    <property type="match status" value="1"/>
</dbReference>
<dbReference type="EMBL" id="CAJPEX010006262">
    <property type="protein sequence ID" value="CAG0923996.1"/>
    <property type="molecule type" value="Genomic_DNA"/>
</dbReference>
<dbReference type="OrthoDB" id="6346412at2759"/>
<proteinExistence type="predicted"/>
<dbReference type="EMBL" id="OA888299">
    <property type="protein sequence ID" value="CAD7283844.1"/>
    <property type="molecule type" value="Genomic_DNA"/>
</dbReference>
<dbReference type="InterPro" id="IPR005829">
    <property type="entry name" value="Sugar_transporter_CS"/>
</dbReference>
<sequence>MSLENSDLEKSSAHIYNGGKPKSSFRRQILAALIGCTNGFLTGLNIGYTSVGLDSLETQWTSGNAPFQVTNKDIGLFGSSLNLASMVGAVVAGTLSTRYGRKWPNIVLLVPCAVGWLLMVYPSSFYMMLAGQILCGLAQGIRAPIGRVYMGEVAHPEYRGQFLSSIFMLVMAGSLFTYKKRNKNLTVRDR</sequence>
<feature type="transmembrane region" description="Helical" evidence="5">
    <location>
        <begin position="74"/>
        <end position="95"/>
    </location>
</feature>
<dbReference type="Proteomes" id="UP000678499">
    <property type="component" value="Unassembled WGS sequence"/>
</dbReference>